<dbReference type="InterPro" id="IPR002491">
    <property type="entry name" value="ABC_transptr_periplasmic_BD"/>
</dbReference>
<comment type="subcellular location">
    <subcellularLocation>
        <location evidence="1">Cell envelope</location>
    </subcellularLocation>
</comment>
<evidence type="ECO:0000313" key="6">
    <source>
        <dbReference type="EMBL" id="MFC7058667.1"/>
    </source>
</evidence>
<feature type="domain" description="Fe/B12 periplasmic-binding" evidence="5">
    <location>
        <begin position="177"/>
        <end position="338"/>
    </location>
</feature>
<sequence>MVRRRQVLAGSAGLLATTLAGCTNNSDSEDSTKTGESDTPAATETEETNANPTPYTVEMEPNDPYTFETIPETYGVGTSPFMDMGMALGIHPTSTTGLERAPLKFYDLLELGFDESKITKLASDAESGYDKENFYAADADIWLISRKTIGRYVNWESSDFEDVESQTGPFLGTTLRFAPQSAVKEESNPYTMYEAFEKVAEMFQRQQQFQAWQSLHDDLMNTIEEGLPPEDERPTVAAIWRGVRPDTGRFRIAPLHWLGNNTKSYYRLGMRDAFEGQYPDGPVGYEELLRVDPDYIGAVGALTSATHEEFVNTVIEPFENNESGQQLSAVQNGNVIRSGGQYMGPIVDMFSTEAVAKQVYPDEFGGWPGPVGDLSEDEQLFDRQRLLDIISGDL</sequence>
<feature type="region of interest" description="Disordered" evidence="4">
    <location>
        <begin position="20"/>
        <end position="58"/>
    </location>
</feature>
<dbReference type="PANTHER" id="PTHR30532:SF1">
    <property type="entry name" value="IRON(3+)-HYDROXAMATE-BINDING PROTEIN FHUD"/>
    <property type="match status" value="1"/>
</dbReference>
<evidence type="ECO:0000256" key="2">
    <source>
        <dbReference type="ARBA" id="ARBA00022448"/>
    </source>
</evidence>
<dbReference type="InterPro" id="IPR051313">
    <property type="entry name" value="Bact_iron-sidero_bind"/>
</dbReference>
<dbReference type="AlphaFoldDB" id="A0ABD5W3V4"/>
<dbReference type="SUPFAM" id="SSF53807">
    <property type="entry name" value="Helical backbone' metal receptor"/>
    <property type="match status" value="1"/>
</dbReference>
<dbReference type="Gene3D" id="3.40.50.1980">
    <property type="entry name" value="Nitrogenase molybdenum iron protein domain"/>
    <property type="match status" value="1"/>
</dbReference>
<evidence type="ECO:0000256" key="4">
    <source>
        <dbReference type="SAM" id="MobiDB-lite"/>
    </source>
</evidence>
<dbReference type="EMBL" id="JBHSZI010000001">
    <property type="protein sequence ID" value="MFC7058667.1"/>
    <property type="molecule type" value="Genomic_DNA"/>
</dbReference>
<reference evidence="6 7" key="1">
    <citation type="journal article" date="2019" name="Int. J. Syst. Evol. Microbiol.">
        <title>The Global Catalogue of Microorganisms (GCM) 10K type strain sequencing project: providing services to taxonomists for standard genome sequencing and annotation.</title>
        <authorList>
            <consortium name="The Broad Institute Genomics Platform"/>
            <consortium name="The Broad Institute Genome Sequencing Center for Infectious Disease"/>
            <person name="Wu L."/>
            <person name="Ma J."/>
        </authorList>
    </citation>
    <scope>NUCLEOTIDE SEQUENCE [LARGE SCALE GENOMIC DNA]</scope>
    <source>
        <strain evidence="6 7">JCM 30072</strain>
    </source>
</reference>
<name>A0ABD5W3V4_9EURY</name>
<dbReference type="PROSITE" id="PS51257">
    <property type="entry name" value="PROKAR_LIPOPROTEIN"/>
    <property type="match status" value="1"/>
</dbReference>
<evidence type="ECO:0000259" key="5">
    <source>
        <dbReference type="Pfam" id="PF01497"/>
    </source>
</evidence>
<feature type="compositionally biased region" description="Low complexity" evidence="4">
    <location>
        <begin position="39"/>
        <end position="54"/>
    </location>
</feature>
<dbReference type="Pfam" id="PF01497">
    <property type="entry name" value="Peripla_BP_2"/>
    <property type="match status" value="1"/>
</dbReference>
<dbReference type="GeneID" id="76630688"/>
<evidence type="ECO:0000256" key="1">
    <source>
        <dbReference type="ARBA" id="ARBA00004196"/>
    </source>
</evidence>
<comment type="caution">
    <text evidence="6">The sequence shown here is derived from an EMBL/GenBank/DDBJ whole genome shotgun (WGS) entry which is preliminary data.</text>
</comment>
<accession>A0ABD5W3V4</accession>
<dbReference type="RefSeq" id="WP_267161388.1">
    <property type="nucleotide sequence ID" value="NZ_CP112972.1"/>
</dbReference>
<evidence type="ECO:0000313" key="7">
    <source>
        <dbReference type="Proteomes" id="UP001596445"/>
    </source>
</evidence>
<proteinExistence type="predicted"/>
<keyword evidence="2" id="KW-0813">Transport</keyword>
<keyword evidence="7" id="KW-1185">Reference proteome</keyword>
<keyword evidence="3" id="KW-0732">Signal</keyword>
<evidence type="ECO:0000256" key="3">
    <source>
        <dbReference type="ARBA" id="ARBA00022729"/>
    </source>
</evidence>
<organism evidence="6 7">
    <name type="scientific">Halovenus salina</name>
    <dbReference type="NCBI Taxonomy" id="1510225"/>
    <lineage>
        <taxon>Archaea</taxon>
        <taxon>Methanobacteriati</taxon>
        <taxon>Methanobacteriota</taxon>
        <taxon>Stenosarchaea group</taxon>
        <taxon>Halobacteria</taxon>
        <taxon>Halobacteriales</taxon>
        <taxon>Haloarculaceae</taxon>
        <taxon>Halovenus</taxon>
    </lineage>
</organism>
<gene>
    <name evidence="6" type="ORF">ACFQQG_11360</name>
</gene>
<protein>
    <submittedName>
        <fullName evidence="6">ABC transporter substrate-binding protein</fullName>
    </submittedName>
</protein>
<dbReference type="Proteomes" id="UP001596445">
    <property type="component" value="Unassembled WGS sequence"/>
</dbReference>
<dbReference type="PANTHER" id="PTHR30532">
    <property type="entry name" value="IRON III DICITRATE-BINDING PERIPLASMIC PROTEIN"/>
    <property type="match status" value="1"/>
</dbReference>